<dbReference type="InterPro" id="IPR019177">
    <property type="entry name" value="Golgin_subfamily_A_member_5"/>
</dbReference>
<protein>
    <submittedName>
        <fullName evidence="9">Uncharacterized protein</fullName>
    </submittedName>
</protein>
<comment type="caution">
    <text evidence="9">The sequence shown here is derived from an EMBL/GenBank/DDBJ whole genome shotgun (WGS) entry which is preliminary data.</text>
</comment>
<accession>A0AAU9K8K6</accession>
<dbReference type="Proteomes" id="UP001162131">
    <property type="component" value="Unassembled WGS sequence"/>
</dbReference>
<evidence type="ECO:0000256" key="1">
    <source>
        <dbReference type="ARBA" id="ARBA00004194"/>
    </source>
</evidence>
<evidence type="ECO:0000256" key="5">
    <source>
        <dbReference type="ARBA" id="ARBA00023054"/>
    </source>
</evidence>
<organism evidence="9 10">
    <name type="scientific">Blepharisma stoltei</name>
    <dbReference type="NCBI Taxonomy" id="1481888"/>
    <lineage>
        <taxon>Eukaryota</taxon>
        <taxon>Sar</taxon>
        <taxon>Alveolata</taxon>
        <taxon>Ciliophora</taxon>
        <taxon>Postciliodesmatophora</taxon>
        <taxon>Heterotrichea</taxon>
        <taxon>Heterotrichida</taxon>
        <taxon>Blepharismidae</taxon>
        <taxon>Blepharisma</taxon>
    </lineage>
</organism>
<evidence type="ECO:0000256" key="7">
    <source>
        <dbReference type="SAM" id="Coils"/>
    </source>
</evidence>
<dbReference type="GO" id="GO:0000139">
    <property type="term" value="C:Golgi membrane"/>
    <property type="evidence" value="ECO:0007669"/>
    <property type="project" value="UniProtKB-SubCell"/>
</dbReference>
<comment type="subcellular location">
    <subcellularLocation>
        <location evidence="1">Golgi apparatus membrane</location>
        <topology evidence="1">Single-pass membrane protein</topology>
    </subcellularLocation>
</comment>
<evidence type="ECO:0000256" key="3">
    <source>
        <dbReference type="ARBA" id="ARBA00022989"/>
    </source>
</evidence>
<evidence type="ECO:0000256" key="8">
    <source>
        <dbReference type="SAM" id="Phobius"/>
    </source>
</evidence>
<keyword evidence="2 8" id="KW-0812">Transmembrane</keyword>
<keyword evidence="4" id="KW-0333">Golgi apparatus</keyword>
<keyword evidence="3 8" id="KW-1133">Transmembrane helix</keyword>
<evidence type="ECO:0000313" key="10">
    <source>
        <dbReference type="Proteomes" id="UP001162131"/>
    </source>
</evidence>
<evidence type="ECO:0000256" key="4">
    <source>
        <dbReference type="ARBA" id="ARBA00023034"/>
    </source>
</evidence>
<feature type="coiled-coil region" evidence="7">
    <location>
        <begin position="175"/>
        <end position="216"/>
    </location>
</feature>
<keyword evidence="6 8" id="KW-0472">Membrane</keyword>
<evidence type="ECO:0000256" key="2">
    <source>
        <dbReference type="ARBA" id="ARBA00022692"/>
    </source>
</evidence>
<evidence type="ECO:0000256" key="6">
    <source>
        <dbReference type="ARBA" id="ARBA00023136"/>
    </source>
</evidence>
<sequence>MSGILKWAESKLEKFDYPATDAFSSEKSLENEREKQIEDMQQYIAKLKADMRSIRNLSNQQAEEFQDKLQAQAETYNLTVADLQQQVKQMSEENLLLKEKLRASDKKITSLEERNAQLISSLETELLPEQRPEATSDQLQYEINIMKQQVSSLKGLLNAEKLKTENAIGEQAQERKIFNIEKNNLEGKIGELEEELYKTKRNIEELKEQLEESKTKEPSSSTDSQNLLALSEHLQTKQRSIEALISEKATLILQLENEKKEKHKLLEGTYQNRVNRQPLTNIGIFKARGKLHRVIEWLDDGLREIGDTLDEIALARFGVLIYMLVIHFWGLYYILGHEEKPFLSSN</sequence>
<dbReference type="PANTHER" id="PTHR13815">
    <property type="entry name" value="GOLGIN-84"/>
    <property type="match status" value="1"/>
</dbReference>
<gene>
    <name evidence="9" type="ORF">BSTOLATCC_MIC60903</name>
</gene>
<dbReference type="PANTHER" id="PTHR13815:SF7">
    <property type="entry name" value="GOLGIN SUBFAMILY A MEMBER 5"/>
    <property type="match status" value="1"/>
</dbReference>
<feature type="coiled-coil region" evidence="7">
    <location>
        <begin position="26"/>
        <end position="114"/>
    </location>
</feature>
<feature type="transmembrane region" description="Helical" evidence="8">
    <location>
        <begin position="313"/>
        <end position="335"/>
    </location>
</feature>
<name>A0AAU9K8K6_9CILI</name>
<reference evidence="9" key="1">
    <citation type="submission" date="2021-09" db="EMBL/GenBank/DDBJ databases">
        <authorList>
            <consortium name="AG Swart"/>
            <person name="Singh M."/>
            <person name="Singh A."/>
            <person name="Seah K."/>
            <person name="Emmerich C."/>
        </authorList>
    </citation>
    <scope>NUCLEOTIDE SEQUENCE</scope>
    <source>
        <strain evidence="9">ATCC30299</strain>
    </source>
</reference>
<dbReference type="GO" id="GO:0007030">
    <property type="term" value="P:Golgi organization"/>
    <property type="evidence" value="ECO:0007669"/>
    <property type="project" value="InterPro"/>
</dbReference>
<dbReference type="GO" id="GO:0000301">
    <property type="term" value="P:retrograde transport, vesicle recycling within Golgi"/>
    <property type="evidence" value="ECO:0007669"/>
    <property type="project" value="TreeGrafter"/>
</dbReference>
<keyword evidence="10" id="KW-1185">Reference proteome</keyword>
<proteinExistence type="predicted"/>
<dbReference type="EMBL" id="CAJZBQ010000058">
    <property type="protein sequence ID" value="CAG9334284.1"/>
    <property type="molecule type" value="Genomic_DNA"/>
</dbReference>
<dbReference type="GO" id="GO:0031985">
    <property type="term" value="C:Golgi cisterna"/>
    <property type="evidence" value="ECO:0007669"/>
    <property type="project" value="TreeGrafter"/>
</dbReference>
<keyword evidence="5 7" id="KW-0175">Coiled coil</keyword>
<dbReference type="AlphaFoldDB" id="A0AAU9K8K6"/>
<evidence type="ECO:0000313" key="9">
    <source>
        <dbReference type="EMBL" id="CAG9334284.1"/>
    </source>
</evidence>